<dbReference type="AlphaFoldDB" id="B9G774"/>
<dbReference type="EMBL" id="CM000147">
    <property type="protein sequence ID" value="EEE51471.1"/>
    <property type="molecule type" value="Genomic_DNA"/>
</dbReference>
<organism evidence="2">
    <name type="scientific">Oryza sativa subsp. japonica</name>
    <name type="common">Rice</name>
    <dbReference type="NCBI Taxonomy" id="39947"/>
    <lineage>
        <taxon>Eukaryota</taxon>
        <taxon>Viridiplantae</taxon>
        <taxon>Streptophyta</taxon>
        <taxon>Embryophyta</taxon>
        <taxon>Tracheophyta</taxon>
        <taxon>Spermatophyta</taxon>
        <taxon>Magnoliopsida</taxon>
        <taxon>Liliopsida</taxon>
        <taxon>Poales</taxon>
        <taxon>Poaceae</taxon>
        <taxon>BOP clade</taxon>
        <taxon>Oryzoideae</taxon>
        <taxon>Oryzeae</taxon>
        <taxon>Oryzinae</taxon>
        <taxon>Oryza</taxon>
        <taxon>Oryza sativa</taxon>
    </lineage>
</organism>
<reference evidence="2" key="2">
    <citation type="submission" date="2008-12" db="EMBL/GenBank/DDBJ databases">
        <title>Improved gene annotation of the rice (Oryza sativa) genomes.</title>
        <authorList>
            <person name="Wang J."/>
            <person name="Li R."/>
            <person name="Fan W."/>
            <person name="Huang Q."/>
            <person name="Zhang J."/>
            <person name="Zhou Y."/>
            <person name="Hu Y."/>
            <person name="Zi S."/>
            <person name="Li J."/>
            <person name="Ni P."/>
            <person name="Zheng H."/>
            <person name="Zhang Y."/>
            <person name="Zhao M."/>
            <person name="Hao Q."/>
            <person name="McDermott J."/>
            <person name="Samudrala R."/>
            <person name="Kristiansen K."/>
            <person name="Wong G.K.-S."/>
        </authorList>
    </citation>
    <scope>NUCLEOTIDE SEQUENCE</scope>
</reference>
<evidence type="ECO:0000256" key="1">
    <source>
        <dbReference type="SAM" id="MobiDB-lite"/>
    </source>
</evidence>
<accession>B9G774</accession>
<reference evidence="2" key="1">
    <citation type="journal article" date="2005" name="PLoS Biol.">
        <title>The genomes of Oryza sativa: a history of duplications.</title>
        <authorList>
            <person name="Yu J."/>
            <person name="Wang J."/>
            <person name="Lin W."/>
            <person name="Li S."/>
            <person name="Li H."/>
            <person name="Zhou J."/>
            <person name="Ni P."/>
            <person name="Dong W."/>
            <person name="Hu S."/>
            <person name="Zeng C."/>
            <person name="Zhang J."/>
            <person name="Zhang Y."/>
            <person name="Li R."/>
            <person name="Xu Z."/>
            <person name="Li S."/>
            <person name="Li X."/>
            <person name="Zheng H."/>
            <person name="Cong L."/>
            <person name="Lin L."/>
            <person name="Yin J."/>
            <person name="Geng J."/>
            <person name="Li G."/>
            <person name="Shi J."/>
            <person name="Liu J."/>
            <person name="Lv H."/>
            <person name="Li J."/>
            <person name="Wang J."/>
            <person name="Deng Y."/>
            <person name="Ran L."/>
            <person name="Shi X."/>
            <person name="Wang X."/>
            <person name="Wu Q."/>
            <person name="Li C."/>
            <person name="Ren X."/>
            <person name="Wang J."/>
            <person name="Wang X."/>
            <person name="Li D."/>
            <person name="Liu D."/>
            <person name="Zhang X."/>
            <person name="Ji Z."/>
            <person name="Zhao W."/>
            <person name="Sun Y."/>
            <person name="Zhang Z."/>
            <person name="Bao J."/>
            <person name="Han Y."/>
            <person name="Dong L."/>
            <person name="Ji J."/>
            <person name="Chen P."/>
            <person name="Wu S."/>
            <person name="Liu J."/>
            <person name="Xiao Y."/>
            <person name="Bu D."/>
            <person name="Tan J."/>
            <person name="Yang L."/>
            <person name="Ye C."/>
            <person name="Zhang J."/>
            <person name="Xu J."/>
            <person name="Zhou Y."/>
            <person name="Yu Y."/>
            <person name="Zhang B."/>
            <person name="Zhuang S."/>
            <person name="Wei H."/>
            <person name="Liu B."/>
            <person name="Lei M."/>
            <person name="Yu H."/>
            <person name="Li Y."/>
            <person name="Xu H."/>
            <person name="Wei S."/>
            <person name="He X."/>
            <person name="Fang L."/>
            <person name="Zhang Z."/>
            <person name="Zhang Y."/>
            <person name="Huang X."/>
            <person name="Su Z."/>
            <person name="Tong W."/>
            <person name="Li J."/>
            <person name="Tong Z."/>
            <person name="Li S."/>
            <person name="Ye J."/>
            <person name="Wang L."/>
            <person name="Fang L."/>
            <person name="Lei T."/>
            <person name="Chen C."/>
            <person name="Chen H."/>
            <person name="Xu Z."/>
            <person name="Li H."/>
            <person name="Huang H."/>
            <person name="Zhang F."/>
            <person name="Xu H."/>
            <person name="Li N."/>
            <person name="Zhao C."/>
            <person name="Li S."/>
            <person name="Dong L."/>
            <person name="Huang Y."/>
            <person name="Li L."/>
            <person name="Xi Y."/>
            <person name="Qi Q."/>
            <person name="Li W."/>
            <person name="Zhang B."/>
            <person name="Hu W."/>
            <person name="Zhang Y."/>
            <person name="Tian X."/>
            <person name="Jiao Y."/>
            <person name="Liang X."/>
            <person name="Jin J."/>
            <person name="Gao L."/>
            <person name="Zheng W."/>
            <person name="Hao B."/>
            <person name="Liu S."/>
            <person name="Wang W."/>
            <person name="Yuan L."/>
            <person name="Cao M."/>
            <person name="McDermott J."/>
            <person name="Samudrala R."/>
            <person name="Wang J."/>
            <person name="Wong G.K."/>
            <person name="Yang H."/>
        </authorList>
    </citation>
    <scope>NUCLEOTIDE SEQUENCE [LARGE SCALE GENOMIC DNA]</scope>
</reference>
<protein>
    <submittedName>
        <fullName evidence="2">Uncharacterized protein</fullName>
    </submittedName>
</protein>
<evidence type="ECO:0000313" key="2">
    <source>
        <dbReference type="EMBL" id="EEE51471.1"/>
    </source>
</evidence>
<gene>
    <name evidence="2" type="ORF">OsJ_32606</name>
</gene>
<sequence>MAVVLTCSRSLSGLDPPGLASPRQGHLLVASKRYNAGGGGFMPLDGSRDWTCRPWCSPFSPAPLRPHPPLSLADTAAMASTPQTNRKLAVLHHAIGDGCTAADEVGVSSNKPAQEELASSMSYTYLILSCGSSSGSPMVGFAFGGEPIGDSPVFSLFSGNCPYSYLMEILEQQAANLGGVVQRDLTGVCEQQKHTYSDQGNCYAENASEPPESSNPSCAYWLPTLKESTPGAAMLIDEMELRQADEQHPGVHAPQSPAAVSGVTRRAPD</sequence>
<feature type="compositionally biased region" description="Basic and acidic residues" evidence="1">
    <location>
        <begin position="240"/>
        <end position="249"/>
    </location>
</feature>
<proteinExistence type="predicted"/>
<name>B9G774_ORYSJ</name>
<feature type="region of interest" description="Disordered" evidence="1">
    <location>
        <begin position="240"/>
        <end position="269"/>
    </location>
</feature>
<dbReference type="Proteomes" id="UP000007752">
    <property type="component" value="Chromosome 10"/>
</dbReference>